<keyword evidence="5 9" id="KW-0418">Kinase</keyword>
<keyword evidence="7" id="KW-0472">Membrane</keyword>
<keyword evidence="7" id="KW-1133">Transmembrane helix</keyword>
<evidence type="ECO:0000256" key="4">
    <source>
        <dbReference type="ARBA" id="ARBA00022679"/>
    </source>
</evidence>
<evidence type="ECO:0000256" key="3">
    <source>
        <dbReference type="ARBA" id="ARBA00022553"/>
    </source>
</evidence>
<comment type="caution">
    <text evidence="9">The sequence shown here is derived from an EMBL/GenBank/DDBJ whole genome shotgun (WGS) entry which is preliminary data.</text>
</comment>
<keyword evidence="6" id="KW-0902">Two-component regulatory system</keyword>
<dbReference type="AlphaFoldDB" id="A0ABD5RVT4"/>
<dbReference type="Pfam" id="PF00512">
    <property type="entry name" value="HisKA"/>
    <property type="match status" value="1"/>
</dbReference>
<dbReference type="InterPro" id="IPR003594">
    <property type="entry name" value="HATPase_dom"/>
</dbReference>
<gene>
    <name evidence="9" type="ORF">ACFQE1_02770</name>
</gene>
<dbReference type="Gene3D" id="1.10.287.130">
    <property type="match status" value="1"/>
</dbReference>
<dbReference type="PRINTS" id="PR00344">
    <property type="entry name" value="BCTRLSENSOR"/>
</dbReference>
<dbReference type="SUPFAM" id="SSF55874">
    <property type="entry name" value="ATPase domain of HSP90 chaperone/DNA topoisomerase II/histidine kinase"/>
    <property type="match status" value="1"/>
</dbReference>
<reference evidence="9 10" key="1">
    <citation type="journal article" date="2019" name="Int. J. Syst. Evol. Microbiol.">
        <title>The Global Catalogue of Microorganisms (GCM) 10K type strain sequencing project: providing services to taxonomists for standard genome sequencing and annotation.</title>
        <authorList>
            <consortium name="The Broad Institute Genomics Platform"/>
            <consortium name="The Broad Institute Genome Sequencing Center for Infectious Disease"/>
            <person name="Wu L."/>
            <person name="Ma J."/>
        </authorList>
    </citation>
    <scope>NUCLEOTIDE SEQUENCE [LARGE SCALE GENOMIC DNA]</scope>
    <source>
        <strain evidence="9 10">NBRC 111368</strain>
    </source>
</reference>
<feature type="transmembrane region" description="Helical" evidence="7">
    <location>
        <begin position="32"/>
        <end position="54"/>
    </location>
</feature>
<dbReference type="Gene3D" id="3.30.565.10">
    <property type="entry name" value="Histidine kinase-like ATPase, C-terminal domain"/>
    <property type="match status" value="1"/>
</dbReference>
<dbReference type="InterPro" id="IPR036890">
    <property type="entry name" value="HATPase_C_sf"/>
</dbReference>
<organism evidence="9 10">
    <name type="scientific">Halobium palmae</name>
    <dbReference type="NCBI Taxonomy" id="1776492"/>
    <lineage>
        <taxon>Archaea</taxon>
        <taxon>Methanobacteriati</taxon>
        <taxon>Methanobacteriota</taxon>
        <taxon>Stenosarchaea group</taxon>
        <taxon>Halobacteria</taxon>
        <taxon>Halobacteriales</taxon>
        <taxon>Haloferacaceae</taxon>
        <taxon>Halobium</taxon>
    </lineage>
</organism>
<dbReference type="CDD" id="cd00075">
    <property type="entry name" value="HATPase"/>
    <property type="match status" value="1"/>
</dbReference>
<dbReference type="InterPro" id="IPR036097">
    <property type="entry name" value="HisK_dim/P_sf"/>
</dbReference>
<evidence type="ECO:0000313" key="10">
    <source>
        <dbReference type="Proteomes" id="UP001596328"/>
    </source>
</evidence>
<keyword evidence="10" id="KW-1185">Reference proteome</keyword>
<dbReference type="SUPFAM" id="SSF47384">
    <property type="entry name" value="Homodimeric domain of signal transducing histidine kinase"/>
    <property type="match status" value="1"/>
</dbReference>
<sequence length="284" mass="30850">MWLFAGVGFGLGINQWFFLIISLEQPPPGEPIALNANGIAAAVTFTALIGYFYTRLNEQNRVLRETNERLEDFASVVSHDLRNPLNIVQGHLDLARETGDERHFDAMDRATARMEQLICQVLTLTRTDGVEDAIDPAVDVGTVAQQAASTVETGDLDVRIETDAVFEANAERLRSLFENLIHNTVVHGAPTVTSIRIGELCDGDGFFVEDDGPGIPPEARELVFEGGYSTTTQGSGFGLSIVRRIAVAHGWSHTVTEGRTGGARIEISGLECEESRVERPVASG</sequence>
<dbReference type="EC" id="2.7.13.3" evidence="2"/>
<evidence type="ECO:0000256" key="7">
    <source>
        <dbReference type="SAM" id="Phobius"/>
    </source>
</evidence>
<dbReference type="PANTHER" id="PTHR43711:SF1">
    <property type="entry name" value="HISTIDINE KINASE 1"/>
    <property type="match status" value="1"/>
</dbReference>
<dbReference type="PANTHER" id="PTHR43711">
    <property type="entry name" value="TWO-COMPONENT HISTIDINE KINASE"/>
    <property type="match status" value="1"/>
</dbReference>
<dbReference type="Pfam" id="PF02518">
    <property type="entry name" value="HATPase_c"/>
    <property type="match status" value="1"/>
</dbReference>
<keyword evidence="3" id="KW-0597">Phosphoprotein</keyword>
<evidence type="ECO:0000313" key="9">
    <source>
        <dbReference type="EMBL" id="MFC6723334.1"/>
    </source>
</evidence>
<protein>
    <recommendedName>
        <fullName evidence="2">histidine kinase</fullName>
        <ecNumber evidence="2">2.7.13.3</ecNumber>
    </recommendedName>
</protein>
<dbReference type="Proteomes" id="UP001596328">
    <property type="component" value="Unassembled WGS sequence"/>
</dbReference>
<evidence type="ECO:0000256" key="2">
    <source>
        <dbReference type="ARBA" id="ARBA00012438"/>
    </source>
</evidence>
<dbReference type="SMART" id="SM00387">
    <property type="entry name" value="HATPase_c"/>
    <property type="match status" value="1"/>
</dbReference>
<dbReference type="GO" id="GO:0004673">
    <property type="term" value="F:protein histidine kinase activity"/>
    <property type="evidence" value="ECO:0007669"/>
    <property type="project" value="UniProtKB-EC"/>
</dbReference>
<dbReference type="InterPro" id="IPR003661">
    <property type="entry name" value="HisK_dim/P_dom"/>
</dbReference>
<name>A0ABD5RVT4_9EURY</name>
<evidence type="ECO:0000256" key="6">
    <source>
        <dbReference type="ARBA" id="ARBA00023012"/>
    </source>
</evidence>
<keyword evidence="4" id="KW-0808">Transferase</keyword>
<keyword evidence="7" id="KW-0812">Transmembrane</keyword>
<feature type="domain" description="Histidine kinase" evidence="8">
    <location>
        <begin position="76"/>
        <end position="268"/>
    </location>
</feature>
<comment type="catalytic activity">
    <reaction evidence="1">
        <text>ATP + protein L-histidine = ADP + protein N-phospho-L-histidine.</text>
        <dbReference type="EC" id="2.7.13.3"/>
    </reaction>
</comment>
<dbReference type="InterPro" id="IPR005467">
    <property type="entry name" value="His_kinase_dom"/>
</dbReference>
<dbReference type="GO" id="GO:0000160">
    <property type="term" value="P:phosphorelay signal transduction system"/>
    <property type="evidence" value="ECO:0007669"/>
    <property type="project" value="UniProtKB-KW"/>
</dbReference>
<dbReference type="EMBL" id="JBHSWU010000012">
    <property type="protein sequence ID" value="MFC6723334.1"/>
    <property type="molecule type" value="Genomic_DNA"/>
</dbReference>
<evidence type="ECO:0000256" key="5">
    <source>
        <dbReference type="ARBA" id="ARBA00022777"/>
    </source>
</evidence>
<dbReference type="InterPro" id="IPR050736">
    <property type="entry name" value="Sensor_HK_Regulatory"/>
</dbReference>
<evidence type="ECO:0000256" key="1">
    <source>
        <dbReference type="ARBA" id="ARBA00000085"/>
    </source>
</evidence>
<accession>A0ABD5RVT4</accession>
<dbReference type="SMART" id="SM00388">
    <property type="entry name" value="HisKA"/>
    <property type="match status" value="1"/>
</dbReference>
<proteinExistence type="predicted"/>
<dbReference type="CDD" id="cd00082">
    <property type="entry name" value="HisKA"/>
    <property type="match status" value="1"/>
</dbReference>
<dbReference type="PROSITE" id="PS50109">
    <property type="entry name" value="HIS_KIN"/>
    <property type="match status" value="1"/>
</dbReference>
<dbReference type="InterPro" id="IPR004358">
    <property type="entry name" value="Sig_transdc_His_kin-like_C"/>
</dbReference>
<evidence type="ECO:0000259" key="8">
    <source>
        <dbReference type="PROSITE" id="PS50109"/>
    </source>
</evidence>